<dbReference type="CDD" id="cd01949">
    <property type="entry name" value="GGDEF"/>
    <property type="match status" value="1"/>
</dbReference>
<feature type="modified residue" description="4-aspartylphosphate" evidence="3">
    <location>
        <position position="421"/>
    </location>
</feature>
<feature type="modified residue" description="4-aspartylphosphate" evidence="3">
    <location>
        <position position="51"/>
    </location>
</feature>
<dbReference type="Gene3D" id="1.10.10.10">
    <property type="entry name" value="Winged helix-like DNA-binding domain superfamily/Winged helix DNA-binding domain"/>
    <property type="match status" value="1"/>
</dbReference>
<feature type="modified residue" description="4-aspartylphosphate" evidence="3">
    <location>
        <position position="546"/>
    </location>
</feature>
<feature type="domain" description="HPt" evidence="7">
    <location>
        <begin position="255"/>
        <end position="355"/>
    </location>
</feature>
<dbReference type="SMART" id="SM00267">
    <property type="entry name" value="GGDEF"/>
    <property type="match status" value="1"/>
</dbReference>
<dbReference type="Pfam" id="PF00486">
    <property type="entry name" value="Trans_reg_C"/>
    <property type="match status" value="1"/>
</dbReference>
<dbReference type="PROSITE" id="PS51755">
    <property type="entry name" value="OMPR_PHOB"/>
    <property type="match status" value="1"/>
</dbReference>
<feature type="domain" description="OmpR/PhoB-type" evidence="8">
    <location>
        <begin position="124"/>
        <end position="222"/>
    </location>
</feature>
<gene>
    <name evidence="9" type="ORF">WA1_17650</name>
</gene>
<dbReference type="Gene3D" id="3.30.70.270">
    <property type="match status" value="1"/>
</dbReference>
<evidence type="ECO:0000259" key="7">
    <source>
        <dbReference type="PROSITE" id="PS50894"/>
    </source>
</evidence>
<dbReference type="RefSeq" id="WP_017746249.1">
    <property type="nucleotide sequence ID" value="NZ_KQ976354.1"/>
</dbReference>
<dbReference type="Gene3D" id="3.40.50.2300">
    <property type="match status" value="3"/>
</dbReference>
<keyword evidence="10" id="KW-1185">Reference proteome</keyword>
<evidence type="ECO:0000313" key="10">
    <source>
        <dbReference type="Proteomes" id="UP000076925"/>
    </source>
</evidence>
<evidence type="ECO:0000313" key="9">
    <source>
        <dbReference type="EMBL" id="KYC41846.1"/>
    </source>
</evidence>
<dbReference type="Pfam" id="PF01627">
    <property type="entry name" value="Hpt"/>
    <property type="match status" value="1"/>
</dbReference>
<dbReference type="InterPro" id="IPR029787">
    <property type="entry name" value="Nucleotide_cyclase"/>
</dbReference>
<dbReference type="SUPFAM" id="SSF52172">
    <property type="entry name" value="CheY-like"/>
    <property type="match status" value="3"/>
</dbReference>
<protein>
    <submittedName>
        <fullName evidence="9">Transcriptional regulator</fullName>
    </submittedName>
</protein>
<dbReference type="STRING" id="128403.WA1_17650"/>
<dbReference type="Pfam" id="PF00990">
    <property type="entry name" value="GGDEF"/>
    <property type="match status" value="1"/>
</dbReference>
<dbReference type="PROSITE" id="PS50894">
    <property type="entry name" value="HPT"/>
    <property type="match status" value="1"/>
</dbReference>
<sequence>MKILLVEDDAAAAQILKETLESKQYSVDCAADGETAWELAEAFAYNLILLDVVLPKLDGITFCQKLRAKGDRTPILLLTAQDSSTLQVAGLDAGADDYLMKPYQLDELLARIRAAVRRGDSTSLAALHWGKLCLEPNDCNVTYDGQRLHLTPKEYALLQLFLTNKQRVFSQNALLDHLWSFEDAPSTNAIRAHIKSLRQKLKQAGAVDLIETVHGMGYRLTSNMKTQQPQESQKTANTALNEVSSHSIESRLKAIWEKHQEKYCLRVKTIEQAVAALKTDTLSEVSQQAALREAHTLAGSLGSFGFTEATHICREIEQTLKTLETPTQAEVKHLSRLVQKLWQELSQSPVDIQPKDNLYSSPNLAIANQPVHLLIVDDDEGLASALTSEAKIRGIQTETATTLAHAREILAHTQPDIILLDLSFSNCSENGFELLVELSAVKSPVPVLVFTASESFSDRVQAAKLGGRGFLQKPVSPSEVMDAVMQVLQQSNTPEAKLLIVDDDPQILDFLRTLLSPWGFQLALLDDPQEFWHTLEQFAPDLLILDWEMPNFSGIDLCQVVRADPRWSQLPILFLSAHNDADTLQRVFTSGADDYVNKPIIESELIARILNRLERSKILQSLADIDTLTGLTNRRKSVQDFNHLLRLANRQKQSLCFILLDLDHFKSINDCYGHDTGDKVLKQLAELLKRCFRDEDTVARWGGEEFAIGLYGINQQQCIARMTRFLDTFRQHEFTDTKERKFQVTFSAGIAEYPCDGTNLEELYQVADTQLYKAKVAGRNQILSSQLVS</sequence>
<dbReference type="GO" id="GO:0000156">
    <property type="term" value="F:phosphorelay response regulator activity"/>
    <property type="evidence" value="ECO:0007669"/>
    <property type="project" value="TreeGrafter"/>
</dbReference>
<dbReference type="SUPFAM" id="SSF47226">
    <property type="entry name" value="Histidine-containing phosphotransfer domain, HPT domain"/>
    <property type="match status" value="1"/>
</dbReference>
<dbReference type="InterPro" id="IPR036388">
    <property type="entry name" value="WH-like_DNA-bd_sf"/>
</dbReference>
<dbReference type="InterPro" id="IPR043128">
    <property type="entry name" value="Rev_trsase/Diguanyl_cyclase"/>
</dbReference>
<comment type="caution">
    <text evidence="9">The sequence shown here is derived from an EMBL/GenBank/DDBJ whole genome shotgun (WGS) entry which is preliminary data.</text>
</comment>
<feature type="DNA-binding region" description="OmpR/PhoB-type" evidence="4">
    <location>
        <begin position="124"/>
        <end position="222"/>
    </location>
</feature>
<dbReference type="InterPro" id="IPR000160">
    <property type="entry name" value="GGDEF_dom"/>
</dbReference>
<dbReference type="CDD" id="cd00383">
    <property type="entry name" value="trans_reg_C"/>
    <property type="match status" value="1"/>
</dbReference>
<feature type="domain" description="Response regulatory" evidence="5">
    <location>
        <begin position="372"/>
        <end position="488"/>
    </location>
</feature>
<evidence type="ECO:0000256" key="4">
    <source>
        <dbReference type="PROSITE-ProRule" id="PRU01091"/>
    </source>
</evidence>
<feature type="domain" description="Response regulatory" evidence="5">
    <location>
        <begin position="2"/>
        <end position="116"/>
    </location>
</feature>
<evidence type="ECO:0000256" key="3">
    <source>
        <dbReference type="PROSITE-ProRule" id="PRU00169"/>
    </source>
</evidence>
<dbReference type="InterPro" id="IPR001867">
    <property type="entry name" value="OmpR/PhoB-type_DNA-bd"/>
</dbReference>
<keyword evidence="1 4" id="KW-0238">DNA-binding</keyword>
<keyword evidence="3" id="KW-0597">Phosphoprotein</keyword>
<dbReference type="EMBL" id="ANNX02000020">
    <property type="protein sequence ID" value="KYC41846.1"/>
    <property type="molecule type" value="Genomic_DNA"/>
</dbReference>
<dbReference type="InterPro" id="IPR001789">
    <property type="entry name" value="Sig_transdc_resp-reg_receiver"/>
</dbReference>
<accession>A0A139XB11</accession>
<dbReference type="CDD" id="cd00156">
    <property type="entry name" value="REC"/>
    <property type="match status" value="2"/>
</dbReference>
<dbReference type="GO" id="GO:0005829">
    <property type="term" value="C:cytosol"/>
    <property type="evidence" value="ECO:0007669"/>
    <property type="project" value="TreeGrafter"/>
</dbReference>
<evidence type="ECO:0000259" key="6">
    <source>
        <dbReference type="PROSITE" id="PS50887"/>
    </source>
</evidence>
<proteinExistence type="predicted"/>
<dbReference type="AlphaFoldDB" id="A0A139XB11"/>
<dbReference type="OrthoDB" id="442759at2"/>
<organism evidence="9 10">
    <name type="scientific">Scytonema hofmannii PCC 7110</name>
    <dbReference type="NCBI Taxonomy" id="128403"/>
    <lineage>
        <taxon>Bacteria</taxon>
        <taxon>Bacillati</taxon>
        <taxon>Cyanobacteriota</taxon>
        <taxon>Cyanophyceae</taxon>
        <taxon>Nostocales</taxon>
        <taxon>Scytonemataceae</taxon>
        <taxon>Scytonema</taxon>
    </lineage>
</organism>
<reference evidence="9 10" key="1">
    <citation type="journal article" date="2013" name="Genome Biol. Evol.">
        <title>Genomes of Stigonematalean cyanobacteria (subsection V) and the evolution of oxygenic photosynthesis from prokaryotes to plastids.</title>
        <authorList>
            <person name="Dagan T."/>
            <person name="Roettger M."/>
            <person name="Stucken K."/>
            <person name="Landan G."/>
            <person name="Koch R."/>
            <person name="Major P."/>
            <person name="Gould S.B."/>
            <person name="Goremykin V.V."/>
            <person name="Rippka R."/>
            <person name="Tandeau de Marsac N."/>
            <person name="Gugger M."/>
            <person name="Lockhart P.J."/>
            <person name="Allen J.F."/>
            <person name="Brune I."/>
            <person name="Maus I."/>
            <person name="Puhler A."/>
            <person name="Martin W.F."/>
        </authorList>
    </citation>
    <scope>NUCLEOTIDE SEQUENCE [LARGE SCALE GENOMIC DNA]</scope>
    <source>
        <strain evidence="9 10">PCC 7110</strain>
    </source>
</reference>
<feature type="domain" description="Response regulatory" evidence="5">
    <location>
        <begin position="497"/>
        <end position="613"/>
    </location>
</feature>
<name>A0A139XB11_9CYAN</name>
<dbReference type="FunFam" id="3.30.70.270:FF:000001">
    <property type="entry name" value="Diguanylate cyclase domain protein"/>
    <property type="match status" value="1"/>
</dbReference>
<dbReference type="PANTHER" id="PTHR48111">
    <property type="entry name" value="REGULATOR OF RPOS"/>
    <property type="match status" value="1"/>
</dbReference>
<dbReference type="Proteomes" id="UP000076925">
    <property type="component" value="Unassembled WGS sequence"/>
</dbReference>
<dbReference type="Pfam" id="PF00072">
    <property type="entry name" value="Response_reg"/>
    <property type="match status" value="3"/>
</dbReference>
<dbReference type="Gene3D" id="1.20.120.160">
    <property type="entry name" value="HPT domain"/>
    <property type="match status" value="1"/>
</dbReference>
<dbReference type="GO" id="GO:0000976">
    <property type="term" value="F:transcription cis-regulatory region binding"/>
    <property type="evidence" value="ECO:0007669"/>
    <property type="project" value="TreeGrafter"/>
</dbReference>
<feature type="domain" description="GGDEF" evidence="6">
    <location>
        <begin position="653"/>
        <end position="787"/>
    </location>
</feature>
<feature type="modified residue" description="Phosphohistidine" evidence="2">
    <location>
        <position position="295"/>
    </location>
</feature>
<evidence type="ECO:0000256" key="2">
    <source>
        <dbReference type="PROSITE-ProRule" id="PRU00110"/>
    </source>
</evidence>
<dbReference type="InterPro" id="IPR036641">
    <property type="entry name" value="HPT_dom_sf"/>
</dbReference>
<dbReference type="InterPro" id="IPR039420">
    <property type="entry name" value="WalR-like"/>
</dbReference>
<dbReference type="InterPro" id="IPR008207">
    <property type="entry name" value="Sig_transdc_His_kin_Hpt_dom"/>
</dbReference>
<dbReference type="GO" id="GO:0032993">
    <property type="term" value="C:protein-DNA complex"/>
    <property type="evidence" value="ECO:0007669"/>
    <property type="project" value="TreeGrafter"/>
</dbReference>
<evidence type="ECO:0000256" key="1">
    <source>
        <dbReference type="ARBA" id="ARBA00023125"/>
    </source>
</evidence>
<dbReference type="NCBIfam" id="TIGR00254">
    <property type="entry name" value="GGDEF"/>
    <property type="match status" value="1"/>
</dbReference>
<dbReference type="PROSITE" id="PS50110">
    <property type="entry name" value="RESPONSE_REGULATORY"/>
    <property type="match status" value="3"/>
</dbReference>
<dbReference type="PROSITE" id="PS50887">
    <property type="entry name" value="GGDEF"/>
    <property type="match status" value="1"/>
</dbReference>
<dbReference type="SUPFAM" id="SSF55073">
    <property type="entry name" value="Nucleotide cyclase"/>
    <property type="match status" value="1"/>
</dbReference>
<dbReference type="SMART" id="SM00448">
    <property type="entry name" value="REC"/>
    <property type="match status" value="3"/>
</dbReference>
<evidence type="ECO:0000259" key="5">
    <source>
        <dbReference type="PROSITE" id="PS50110"/>
    </source>
</evidence>
<dbReference type="InterPro" id="IPR011006">
    <property type="entry name" value="CheY-like_superfamily"/>
</dbReference>
<dbReference type="SMART" id="SM00862">
    <property type="entry name" value="Trans_reg_C"/>
    <property type="match status" value="1"/>
</dbReference>
<evidence type="ECO:0000259" key="8">
    <source>
        <dbReference type="PROSITE" id="PS51755"/>
    </source>
</evidence>
<dbReference type="PANTHER" id="PTHR48111:SF15">
    <property type="entry name" value="OMPR SUBFAMILY"/>
    <property type="match status" value="1"/>
</dbReference>
<dbReference type="GO" id="GO:0006355">
    <property type="term" value="P:regulation of DNA-templated transcription"/>
    <property type="evidence" value="ECO:0007669"/>
    <property type="project" value="InterPro"/>
</dbReference>
<dbReference type="Gene3D" id="6.10.250.690">
    <property type="match status" value="1"/>
</dbReference>